<name>A0A1U7I3B3_9CYAN</name>
<dbReference type="AlphaFoldDB" id="A0A1U7I3B3"/>
<comment type="caution">
    <text evidence="2">The sequence shown here is derived from an EMBL/GenBank/DDBJ whole genome shotgun (WGS) entry which is preliminary data.</text>
</comment>
<dbReference type="EMBL" id="MRCE01000062">
    <property type="protein sequence ID" value="OKH30604.1"/>
    <property type="molecule type" value="Genomic_DNA"/>
</dbReference>
<dbReference type="Proteomes" id="UP000185860">
    <property type="component" value="Unassembled WGS sequence"/>
</dbReference>
<evidence type="ECO:0000313" key="3">
    <source>
        <dbReference type="Proteomes" id="UP000185860"/>
    </source>
</evidence>
<organism evidence="2 3">
    <name type="scientific">[Phormidium ambiguum] IAM M-71</name>
    <dbReference type="NCBI Taxonomy" id="454136"/>
    <lineage>
        <taxon>Bacteria</taxon>
        <taxon>Bacillati</taxon>
        <taxon>Cyanobacteriota</taxon>
        <taxon>Cyanophyceae</taxon>
        <taxon>Oscillatoriophycideae</taxon>
        <taxon>Aerosakkonematales</taxon>
        <taxon>Aerosakkonemataceae</taxon>
        <taxon>Floridanema</taxon>
    </lineage>
</organism>
<sequence length="172" mass="19250">MNTENSTPELSGAGGNWQVIDEVDDPTVIKQQDRICCGPACAEMLLREQGVNNIGQEEIATIRGTPVTVPDLTETLNELDPSDLRRWVGGYFLISEASSAEVLEVLMTTGAWIAELREHGVRVRLAHLVVVDGFDGIGRILIRDPWDGTKYKMDKEEFLQYWTGQGIYKREL</sequence>
<proteinExistence type="predicted"/>
<protein>
    <recommendedName>
        <fullName evidence="1">Peptidase C39-like domain-containing protein</fullName>
    </recommendedName>
</protein>
<accession>A0A1U7I3B3</accession>
<dbReference type="InterPro" id="IPR039564">
    <property type="entry name" value="Peptidase_C39-like"/>
</dbReference>
<evidence type="ECO:0000259" key="1">
    <source>
        <dbReference type="Pfam" id="PF13529"/>
    </source>
</evidence>
<dbReference type="STRING" id="454136.NIES2119_30640"/>
<dbReference type="OrthoDB" id="2664633at2"/>
<dbReference type="Gene3D" id="3.90.70.10">
    <property type="entry name" value="Cysteine proteinases"/>
    <property type="match status" value="1"/>
</dbReference>
<dbReference type="RefSeq" id="WP_073597276.1">
    <property type="nucleotide sequence ID" value="NZ_MRCE01000062.1"/>
</dbReference>
<dbReference type="Pfam" id="PF13529">
    <property type="entry name" value="Peptidase_C39_2"/>
    <property type="match status" value="1"/>
</dbReference>
<feature type="domain" description="Peptidase C39-like" evidence="1">
    <location>
        <begin position="29"/>
        <end position="146"/>
    </location>
</feature>
<reference evidence="2 3" key="1">
    <citation type="submission" date="2016-11" db="EMBL/GenBank/DDBJ databases">
        <title>Draft Genome Sequences of Nine Cyanobacterial Strains from Diverse Habitats.</title>
        <authorList>
            <person name="Zhu T."/>
            <person name="Hou S."/>
            <person name="Lu X."/>
            <person name="Hess W.R."/>
        </authorList>
    </citation>
    <scope>NUCLEOTIDE SEQUENCE [LARGE SCALE GENOMIC DNA]</scope>
    <source>
        <strain evidence="2 3">IAM M-71</strain>
    </source>
</reference>
<gene>
    <name evidence="2" type="ORF">NIES2119_30640</name>
</gene>
<evidence type="ECO:0000313" key="2">
    <source>
        <dbReference type="EMBL" id="OKH30604.1"/>
    </source>
</evidence>